<dbReference type="CDD" id="cd00801">
    <property type="entry name" value="INT_P4_C"/>
    <property type="match status" value="1"/>
</dbReference>
<dbReference type="AlphaFoldDB" id="A0A2W5NBD1"/>
<keyword evidence="4" id="KW-0233">DNA recombination</keyword>
<dbReference type="GO" id="GO:0015074">
    <property type="term" value="P:DNA integration"/>
    <property type="evidence" value="ECO:0007669"/>
    <property type="project" value="UniProtKB-KW"/>
</dbReference>
<dbReference type="PANTHER" id="PTHR30629:SF2">
    <property type="entry name" value="PROPHAGE INTEGRASE INTS-RELATED"/>
    <property type="match status" value="1"/>
</dbReference>
<dbReference type="InterPro" id="IPR053876">
    <property type="entry name" value="Phage_int_M"/>
</dbReference>
<dbReference type="GO" id="GO:0003677">
    <property type="term" value="F:DNA binding"/>
    <property type="evidence" value="ECO:0007669"/>
    <property type="project" value="UniProtKB-UniRule"/>
</dbReference>
<dbReference type="PROSITE" id="PS51900">
    <property type="entry name" value="CB"/>
    <property type="match status" value="1"/>
</dbReference>
<dbReference type="InterPro" id="IPR038488">
    <property type="entry name" value="Integrase_DNA-bd_sf"/>
</dbReference>
<dbReference type="InterPro" id="IPR010998">
    <property type="entry name" value="Integrase_recombinase_N"/>
</dbReference>
<dbReference type="Gene3D" id="1.10.150.130">
    <property type="match status" value="1"/>
</dbReference>
<dbReference type="InterPro" id="IPR025166">
    <property type="entry name" value="Integrase_DNA_bind_dom"/>
</dbReference>
<evidence type="ECO:0000256" key="3">
    <source>
        <dbReference type="ARBA" id="ARBA00023125"/>
    </source>
</evidence>
<dbReference type="Gene3D" id="1.10.443.10">
    <property type="entry name" value="Intergrase catalytic core"/>
    <property type="match status" value="1"/>
</dbReference>
<accession>A0A2W5NBD1</accession>
<gene>
    <name evidence="8" type="ORF">DI555_23835</name>
</gene>
<feature type="domain" description="Core-binding (CB)" evidence="7">
    <location>
        <begin position="93"/>
        <end position="174"/>
    </location>
</feature>
<keyword evidence="2" id="KW-0229">DNA integration</keyword>
<evidence type="ECO:0000256" key="2">
    <source>
        <dbReference type="ARBA" id="ARBA00022908"/>
    </source>
</evidence>
<dbReference type="InterPro" id="IPR011010">
    <property type="entry name" value="DNA_brk_join_enz"/>
</dbReference>
<sequence>MPLTELEVKYAAKRGKPYKLADGGGLHVLVQPNGSKLWRMKYRFAGKEKLLSFGKYPDVSLVAARARRNEARELLAQGHDPGVQRAAERKHSVTFEMMAREWHSRREESLDPAHARRLMSRLERDAFPALGAPPIRELTAPIILQAIRTVEARGALDVSRRILQSIGQVFRYAIAEGVAEHDPSAHLIGALKPRPKVKHMPRLPLQRLPELVQAIYAYDGEEDARRREITREALLFTLLTWGRTRETRFAAWHEFEDLDGKNPLWRIPGERMKKKREHLVPLSQQVVELLRRRLQSTNGEGLVFPGTRIGKPISQNTMIYACYRMGYRGRQTVHGFRGMASTWGNEQEVYNSDWIEMALAHAEDNDIRGAYNSALYLSPRRRMLQDWADVVTSARKQVNSMRVMVPQSKTAVDQSNVIAFPTQSSAERDEVNNAQL</sequence>
<evidence type="ECO:0000313" key="9">
    <source>
        <dbReference type="Proteomes" id="UP000249082"/>
    </source>
</evidence>
<organism evidence="8 9">
    <name type="scientific">Novosphingobium pentaromativorans</name>
    <dbReference type="NCBI Taxonomy" id="205844"/>
    <lineage>
        <taxon>Bacteria</taxon>
        <taxon>Pseudomonadati</taxon>
        <taxon>Pseudomonadota</taxon>
        <taxon>Alphaproteobacteria</taxon>
        <taxon>Sphingomonadales</taxon>
        <taxon>Sphingomonadaceae</taxon>
        <taxon>Novosphingobium</taxon>
    </lineage>
</organism>
<dbReference type="PROSITE" id="PS51898">
    <property type="entry name" value="TYR_RECOMBINASE"/>
    <property type="match status" value="1"/>
</dbReference>
<dbReference type="InterPro" id="IPR013762">
    <property type="entry name" value="Integrase-like_cat_sf"/>
</dbReference>
<dbReference type="Proteomes" id="UP000249082">
    <property type="component" value="Unassembled WGS sequence"/>
</dbReference>
<dbReference type="Pfam" id="PF00589">
    <property type="entry name" value="Phage_integrase"/>
    <property type="match status" value="1"/>
</dbReference>
<dbReference type="EMBL" id="QFPX01000060">
    <property type="protein sequence ID" value="PZQ49559.1"/>
    <property type="molecule type" value="Genomic_DNA"/>
</dbReference>
<dbReference type="GO" id="GO:0006310">
    <property type="term" value="P:DNA recombination"/>
    <property type="evidence" value="ECO:0007669"/>
    <property type="project" value="UniProtKB-KW"/>
</dbReference>
<dbReference type="Pfam" id="PF13356">
    <property type="entry name" value="Arm-DNA-bind_3"/>
    <property type="match status" value="1"/>
</dbReference>
<evidence type="ECO:0000256" key="5">
    <source>
        <dbReference type="PROSITE-ProRule" id="PRU01248"/>
    </source>
</evidence>
<evidence type="ECO:0000259" key="7">
    <source>
        <dbReference type="PROSITE" id="PS51900"/>
    </source>
</evidence>
<dbReference type="InterPro" id="IPR044068">
    <property type="entry name" value="CB"/>
</dbReference>
<feature type="domain" description="Tyr recombinase" evidence="6">
    <location>
        <begin position="198"/>
        <end position="389"/>
    </location>
</feature>
<evidence type="ECO:0000256" key="1">
    <source>
        <dbReference type="ARBA" id="ARBA00008857"/>
    </source>
</evidence>
<keyword evidence="3 5" id="KW-0238">DNA-binding</keyword>
<dbReference type="Pfam" id="PF22022">
    <property type="entry name" value="Phage_int_M"/>
    <property type="match status" value="1"/>
</dbReference>
<reference evidence="8 9" key="1">
    <citation type="submission" date="2017-08" db="EMBL/GenBank/DDBJ databases">
        <title>Infants hospitalized years apart are colonized by the same room-sourced microbial strains.</title>
        <authorList>
            <person name="Brooks B."/>
            <person name="Olm M.R."/>
            <person name="Firek B.A."/>
            <person name="Baker R."/>
            <person name="Thomas B.C."/>
            <person name="Morowitz M.J."/>
            <person name="Banfield J.F."/>
        </authorList>
    </citation>
    <scope>NUCLEOTIDE SEQUENCE [LARGE SCALE GENOMIC DNA]</scope>
    <source>
        <strain evidence="8">S2_005_002_R2_33</strain>
    </source>
</reference>
<evidence type="ECO:0000259" key="6">
    <source>
        <dbReference type="PROSITE" id="PS51898"/>
    </source>
</evidence>
<evidence type="ECO:0000313" key="8">
    <source>
        <dbReference type="EMBL" id="PZQ49559.1"/>
    </source>
</evidence>
<dbReference type="InterPro" id="IPR050808">
    <property type="entry name" value="Phage_Integrase"/>
</dbReference>
<proteinExistence type="inferred from homology"/>
<dbReference type="SUPFAM" id="SSF56349">
    <property type="entry name" value="DNA breaking-rejoining enzymes"/>
    <property type="match status" value="1"/>
</dbReference>
<name>A0A2W5NBD1_9SPHN</name>
<evidence type="ECO:0000256" key="4">
    <source>
        <dbReference type="ARBA" id="ARBA00023172"/>
    </source>
</evidence>
<comment type="caution">
    <text evidence="8">The sequence shown here is derived from an EMBL/GenBank/DDBJ whole genome shotgun (WGS) entry which is preliminary data.</text>
</comment>
<dbReference type="Gene3D" id="3.30.160.390">
    <property type="entry name" value="Integrase, DNA-binding domain"/>
    <property type="match status" value="1"/>
</dbReference>
<comment type="similarity">
    <text evidence="1">Belongs to the 'phage' integrase family.</text>
</comment>
<dbReference type="PANTHER" id="PTHR30629">
    <property type="entry name" value="PROPHAGE INTEGRASE"/>
    <property type="match status" value="1"/>
</dbReference>
<protein>
    <submittedName>
        <fullName evidence="8">Integrase</fullName>
    </submittedName>
</protein>
<dbReference type="InterPro" id="IPR002104">
    <property type="entry name" value="Integrase_catalytic"/>
</dbReference>